<evidence type="ECO:0000256" key="4">
    <source>
        <dbReference type="ARBA" id="ARBA00023163"/>
    </source>
</evidence>
<dbReference type="AlphaFoldDB" id="A0A3D9Q6H1"/>
<comment type="caution">
    <text evidence="6">The sequence shown here is derived from an EMBL/GenBank/DDBJ whole genome shotgun (WGS) entry which is preliminary data.</text>
</comment>
<dbReference type="Pfam" id="PF00356">
    <property type="entry name" value="LacI"/>
    <property type="match status" value="1"/>
</dbReference>
<gene>
    <name evidence="6" type="ORF">A8990_1596</name>
</gene>
<dbReference type="InterPro" id="IPR010982">
    <property type="entry name" value="Lambda_DNA-bd_dom_sf"/>
</dbReference>
<dbReference type="PANTHER" id="PTHR30146:SF148">
    <property type="entry name" value="HTH-TYPE TRANSCRIPTIONAL REPRESSOR PURR-RELATED"/>
    <property type="match status" value="1"/>
</dbReference>
<protein>
    <submittedName>
        <fullName evidence="6">LacI family transcriptional regulator</fullName>
    </submittedName>
</protein>
<dbReference type="PANTHER" id="PTHR30146">
    <property type="entry name" value="LACI-RELATED TRANSCRIPTIONAL REPRESSOR"/>
    <property type="match status" value="1"/>
</dbReference>
<proteinExistence type="predicted"/>
<evidence type="ECO:0000259" key="5">
    <source>
        <dbReference type="PROSITE" id="PS50932"/>
    </source>
</evidence>
<dbReference type="SUPFAM" id="SSF47413">
    <property type="entry name" value="lambda repressor-like DNA-binding domains"/>
    <property type="match status" value="1"/>
</dbReference>
<evidence type="ECO:0000256" key="1">
    <source>
        <dbReference type="ARBA" id="ARBA00022491"/>
    </source>
</evidence>
<dbReference type="GO" id="GO:0000976">
    <property type="term" value="F:transcription cis-regulatory region binding"/>
    <property type="evidence" value="ECO:0007669"/>
    <property type="project" value="TreeGrafter"/>
</dbReference>
<reference evidence="6 7" key="1">
    <citation type="submission" date="2018-08" db="EMBL/GenBank/DDBJ databases">
        <title>Genomic Encyclopedia of Type Strains, Phase III (KMG-III): the genomes of soil and plant-associated and newly described type strains.</title>
        <authorList>
            <person name="Whitman W."/>
        </authorList>
    </citation>
    <scope>NUCLEOTIDE SEQUENCE [LARGE SCALE GENOMIC DNA]</scope>
    <source>
        <strain evidence="6 7">CGMCC 1.10966</strain>
    </source>
</reference>
<keyword evidence="3" id="KW-0238">DNA-binding</keyword>
<dbReference type="Pfam" id="PF00532">
    <property type="entry name" value="Peripla_BP_1"/>
    <property type="match status" value="1"/>
</dbReference>
<dbReference type="InterPro" id="IPR028082">
    <property type="entry name" value="Peripla_BP_I"/>
</dbReference>
<dbReference type="Gene3D" id="3.40.50.2300">
    <property type="match status" value="2"/>
</dbReference>
<dbReference type="InterPro" id="IPR000843">
    <property type="entry name" value="HTH_LacI"/>
</dbReference>
<keyword evidence="2" id="KW-0805">Transcription regulation</keyword>
<keyword evidence="1" id="KW-0678">Repressor</keyword>
<dbReference type="CDD" id="cd01392">
    <property type="entry name" value="HTH_LacI"/>
    <property type="match status" value="1"/>
</dbReference>
<dbReference type="Gene3D" id="1.10.260.40">
    <property type="entry name" value="lambda repressor-like DNA-binding domains"/>
    <property type="match status" value="1"/>
</dbReference>
<dbReference type="PROSITE" id="PS50932">
    <property type="entry name" value="HTH_LACI_2"/>
    <property type="match status" value="1"/>
</dbReference>
<dbReference type="Proteomes" id="UP000256304">
    <property type="component" value="Unassembled WGS sequence"/>
</dbReference>
<accession>A0A3D9Q6H1</accession>
<keyword evidence="4" id="KW-0804">Transcription</keyword>
<feature type="domain" description="HTH lacI-type" evidence="5">
    <location>
        <begin position="3"/>
        <end position="58"/>
    </location>
</feature>
<evidence type="ECO:0000256" key="3">
    <source>
        <dbReference type="ARBA" id="ARBA00023125"/>
    </source>
</evidence>
<evidence type="ECO:0000313" key="6">
    <source>
        <dbReference type="EMBL" id="REE56444.1"/>
    </source>
</evidence>
<keyword evidence="7" id="KW-1185">Reference proteome</keyword>
<dbReference type="CDD" id="cd06267">
    <property type="entry name" value="PBP1_LacI_sugar_binding-like"/>
    <property type="match status" value="1"/>
</dbReference>
<dbReference type="InterPro" id="IPR001761">
    <property type="entry name" value="Peripla_BP/Lac1_sug-bd_dom"/>
</dbReference>
<organism evidence="6 7">
    <name type="scientific">Paenibacillus taihuensis</name>
    <dbReference type="NCBI Taxonomy" id="1156355"/>
    <lineage>
        <taxon>Bacteria</taxon>
        <taxon>Bacillati</taxon>
        <taxon>Bacillota</taxon>
        <taxon>Bacilli</taxon>
        <taxon>Bacillales</taxon>
        <taxon>Paenibacillaceae</taxon>
        <taxon>Paenibacillus</taxon>
    </lineage>
</organism>
<name>A0A3D9Q6H1_9BACL</name>
<evidence type="ECO:0000313" key="7">
    <source>
        <dbReference type="Proteomes" id="UP000256304"/>
    </source>
</evidence>
<evidence type="ECO:0000256" key="2">
    <source>
        <dbReference type="ARBA" id="ARBA00023015"/>
    </source>
</evidence>
<dbReference type="SUPFAM" id="SSF53822">
    <property type="entry name" value="Periplasmic binding protein-like I"/>
    <property type="match status" value="1"/>
</dbReference>
<dbReference type="SMART" id="SM00354">
    <property type="entry name" value="HTH_LACI"/>
    <property type="match status" value="1"/>
</dbReference>
<sequence length="336" mass="36871">MPVTIKDISKEAGVSIAAVSKVINGDYSNVSSDTKNKILRIAKELNYRPNRLARGLVSNRTNIIGLIVPDIANPYFAELAKGIENNANKFGYKLILCNTDEDVEKANAYIDVLFEYNVDGVIISGSESSTSSRIQQLHNSNVPVVAIDGDLGAEAYNVYAGNLEGSFIATEHIIQSGHKLIAFIGGDGVPGRGNLRLDGYLKAMRQYEISVNYDLIKLGNYQMETGYLYTKLLIESGQPFTSIVCGNDMIAFGALNAIKDKGLRVPKDISLIGYDDIYLTTMMEPKLSTIKQPLTEISSYAVEVLVKLMQKEEAGDKVKCFVPHLVCRDSVQKLDI</sequence>
<dbReference type="GO" id="GO:0003700">
    <property type="term" value="F:DNA-binding transcription factor activity"/>
    <property type="evidence" value="ECO:0007669"/>
    <property type="project" value="TreeGrafter"/>
</dbReference>
<dbReference type="EMBL" id="QTTN01000059">
    <property type="protein sequence ID" value="REE56444.1"/>
    <property type="molecule type" value="Genomic_DNA"/>
</dbReference>
<dbReference type="RefSeq" id="WP_181909841.1">
    <property type="nucleotide sequence ID" value="NZ_QTTN01000059.1"/>
</dbReference>